<dbReference type="InterPro" id="IPR006140">
    <property type="entry name" value="D-isomer_DH_NAD-bd"/>
</dbReference>
<dbReference type="RefSeq" id="WP_052274815.1">
    <property type="nucleotide sequence ID" value="NZ_CP014327.1"/>
</dbReference>
<dbReference type="Gene3D" id="3.40.50.720">
    <property type="entry name" value="NAD(P)-binding Rossmann-like Domain"/>
    <property type="match status" value="2"/>
</dbReference>
<evidence type="ECO:0000256" key="1">
    <source>
        <dbReference type="ARBA" id="ARBA00005854"/>
    </source>
</evidence>
<dbReference type="Proteomes" id="UP000070371">
    <property type="component" value="Chromosome"/>
</dbReference>
<reference evidence="5 6" key="1">
    <citation type="submission" date="2016-02" db="EMBL/GenBank/DDBJ databases">
        <title>Complete genome sequence of Halocynthiibacter arcticus PAMC 20958t from arctic marine sediment.</title>
        <authorList>
            <person name="Lee Y.M."/>
            <person name="Baek K."/>
            <person name="Lee H.K."/>
            <person name="Shin S.C."/>
        </authorList>
    </citation>
    <scope>NUCLEOTIDE SEQUENCE [LARGE SCALE GENOMIC DNA]</scope>
    <source>
        <strain evidence="5">PAMC 20958</strain>
    </source>
</reference>
<dbReference type="OrthoDB" id="9793626at2"/>
<dbReference type="InterPro" id="IPR029752">
    <property type="entry name" value="D-isomer_DH_CS1"/>
</dbReference>
<keyword evidence="3" id="KW-0520">NAD</keyword>
<dbReference type="AlphaFoldDB" id="A0A126V0U4"/>
<dbReference type="STRING" id="1579316.RC74_11330"/>
<name>A0A126V0U4_9RHOB</name>
<proteinExistence type="inferred from homology"/>
<dbReference type="EMBL" id="CP014327">
    <property type="protein sequence ID" value="AML51777.1"/>
    <property type="molecule type" value="Genomic_DNA"/>
</dbReference>
<accession>A0A126V0U4</accession>
<gene>
    <name evidence="5" type="ORF">RC74_11330</name>
</gene>
<comment type="similarity">
    <text evidence="1">Belongs to the D-isomer specific 2-hydroxyacid dehydrogenase family.</text>
</comment>
<dbReference type="KEGG" id="hat:RC74_11330"/>
<evidence type="ECO:0000259" key="4">
    <source>
        <dbReference type="Pfam" id="PF02826"/>
    </source>
</evidence>
<feature type="domain" description="D-isomer specific 2-hydroxyacid dehydrogenase NAD-binding" evidence="4">
    <location>
        <begin position="1"/>
        <end position="138"/>
    </location>
</feature>
<dbReference type="InterPro" id="IPR050857">
    <property type="entry name" value="D-2-hydroxyacid_DH"/>
</dbReference>
<sequence>MTVGVIGLGGIGRHFGSFAADVRFKVVGWNRSPIENMGNIEDVELEELLLRSDVVSLHLGFNKNTAGFLDDKRLKLMKRDSIFVNTARAELVETTALVRHLSAGTLGHAALDVFDYEPLAVNNVLTRLPKVTLTAHTGFKTRSAMTRLLKMAISGAAKVASA</sequence>
<dbReference type="GO" id="GO:0016616">
    <property type="term" value="F:oxidoreductase activity, acting on the CH-OH group of donors, NAD or NADP as acceptor"/>
    <property type="evidence" value="ECO:0007669"/>
    <property type="project" value="UniProtKB-ARBA"/>
</dbReference>
<evidence type="ECO:0000256" key="2">
    <source>
        <dbReference type="ARBA" id="ARBA00023002"/>
    </source>
</evidence>
<dbReference type="GO" id="GO:0051287">
    <property type="term" value="F:NAD binding"/>
    <property type="evidence" value="ECO:0007669"/>
    <property type="project" value="InterPro"/>
</dbReference>
<keyword evidence="6" id="KW-1185">Reference proteome</keyword>
<evidence type="ECO:0000313" key="6">
    <source>
        <dbReference type="Proteomes" id="UP000070371"/>
    </source>
</evidence>
<dbReference type="PANTHER" id="PTHR42789">
    <property type="entry name" value="D-ISOMER SPECIFIC 2-HYDROXYACID DEHYDROGENASE FAMILY PROTEIN (AFU_ORTHOLOGUE AFUA_6G10090)"/>
    <property type="match status" value="1"/>
</dbReference>
<evidence type="ECO:0000256" key="3">
    <source>
        <dbReference type="ARBA" id="ARBA00023027"/>
    </source>
</evidence>
<dbReference type="Pfam" id="PF02826">
    <property type="entry name" value="2-Hacid_dh_C"/>
    <property type="match status" value="1"/>
</dbReference>
<dbReference type="InterPro" id="IPR036291">
    <property type="entry name" value="NAD(P)-bd_dom_sf"/>
</dbReference>
<protein>
    <recommendedName>
        <fullName evidence="4">D-isomer specific 2-hydroxyacid dehydrogenase NAD-binding domain-containing protein</fullName>
    </recommendedName>
</protein>
<dbReference type="SUPFAM" id="SSF51735">
    <property type="entry name" value="NAD(P)-binding Rossmann-fold domains"/>
    <property type="match status" value="1"/>
</dbReference>
<dbReference type="PROSITE" id="PS00065">
    <property type="entry name" value="D_2_HYDROXYACID_DH_1"/>
    <property type="match status" value="1"/>
</dbReference>
<keyword evidence="2" id="KW-0560">Oxidoreductase</keyword>
<evidence type="ECO:0000313" key="5">
    <source>
        <dbReference type="EMBL" id="AML51777.1"/>
    </source>
</evidence>
<organism evidence="5 6">
    <name type="scientific">Falsihalocynthiibacter arcticus</name>
    <dbReference type="NCBI Taxonomy" id="1579316"/>
    <lineage>
        <taxon>Bacteria</taxon>
        <taxon>Pseudomonadati</taxon>
        <taxon>Pseudomonadota</taxon>
        <taxon>Alphaproteobacteria</taxon>
        <taxon>Rhodobacterales</taxon>
        <taxon>Roseobacteraceae</taxon>
        <taxon>Falsihalocynthiibacter</taxon>
    </lineage>
</organism>
<dbReference type="PANTHER" id="PTHR42789:SF1">
    <property type="entry name" value="D-ISOMER SPECIFIC 2-HYDROXYACID DEHYDROGENASE FAMILY PROTEIN (AFU_ORTHOLOGUE AFUA_6G10090)"/>
    <property type="match status" value="1"/>
</dbReference>